<gene>
    <name evidence="3" type="ORF">SAMN05421741_10175</name>
</gene>
<organism evidence="3 4">
    <name type="scientific">Paenimyroides ummariense</name>
    <dbReference type="NCBI Taxonomy" id="913024"/>
    <lineage>
        <taxon>Bacteria</taxon>
        <taxon>Pseudomonadati</taxon>
        <taxon>Bacteroidota</taxon>
        <taxon>Flavobacteriia</taxon>
        <taxon>Flavobacteriales</taxon>
        <taxon>Flavobacteriaceae</taxon>
        <taxon>Paenimyroides</taxon>
    </lineage>
</organism>
<feature type="domain" description="Outer membrane protein beta-barrel" evidence="2">
    <location>
        <begin position="39"/>
        <end position="206"/>
    </location>
</feature>
<evidence type="ECO:0000259" key="2">
    <source>
        <dbReference type="Pfam" id="PF13568"/>
    </source>
</evidence>
<evidence type="ECO:0000256" key="1">
    <source>
        <dbReference type="SAM" id="SignalP"/>
    </source>
</evidence>
<dbReference type="EMBL" id="FOVI01000001">
    <property type="protein sequence ID" value="SFN08706.1"/>
    <property type="molecule type" value="Genomic_DNA"/>
</dbReference>
<dbReference type="AlphaFoldDB" id="A0A1I4W683"/>
<accession>A0A1I4W683</accession>
<dbReference type="Proteomes" id="UP000199036">
    <property type="component" value="Unassembled WGS sequence"/>
</dbReference>
<sequence length="231" mass="26648">MKVFFSILILLVSVKTFSQAIDSLPALDRTIKVTDPFYREDQFYVGVTHTLMMKQPQNFSTNSISIGTNFGFLRDFPINKQRTVAIAPGVGFAFYNLRHNMALIDNNPVTFEIDNDREKNVQKLSYIEIPIEIRWRNSKVHSHKFWRVYTGIKYSYLLNSTSKYEGVLGNHSFKNSDLLSRSNLGVYISAGFNTWNLYGYYGFKPLYNKNTIDGTASHINMLNVGLMFYIL</sequence>
<dbReference type="OrthoDB" id="959017at2"/>
<keyword evidence="4" id="KW-1185">Reference proteome</keyword>
<dbReference type="InterPro" id="IPR025665">
    <property type="entry name" value="Beta-barrel_OMP_2"/>
</dbReference>
<evidence type="ECO:0000313" key="3">
    <source>
        <dbReference type="EMBL" id="SFN08706.1"/>
    </source>
</evidence>
<protein>
    <submittedName>
        <fullName evidence="3">Outer membrane protein beta-barrel domain-containing protein</fullName>
    </submittedName>
</protein>
<name>A0A1I4W683_9FLAO</name>
<dbReference type="Pfam" id="PF13568">
    <property type="entry name" value="OMP_b-brl_2"/>
    <property type="match status" value="1"/>
</dbReference>
<feature type="chain" id="PRO_5011750902" evidence="1">
    <location>
        <begin position="21"/>
        <end position="231"/>
    </location>
</feature>
<proteinExistence type="predicted"/>
<reference evidence="4" key="1">
    <citation type="submission" date="2016-10" db="EMBL/GenBank/DDBJ databases">
        <authorList>
            <person name="Varghese N."/>
            <person name="Submissions S."/>
        </authorList>
    </citation>
    <scope>NUCLEOTIDE SEQUENCE [LARGE SCALE GENOMIC DNA]</scope>
    <source>
        <strain evidence="4">DS-12</strain>
    </source>
</reference>
<feature type="signal peptide" evidence="1">
    <location>
        <begin position="1"/>
        <end position="20"/>
    </location>
</feature>
<dbReference type="RefSeq" id="WP_091517376.1">
    <property type="nucleotide sequence ID" value="NZ_FOVI01000001.1"/>
</dbReference>
<evidence type="ECO:0000313" key="4">
    <source>
        <dbReference type="Proteomes" id="UP000199036"/>
    </source>
</evidence>
<keyword evidence="1" id="KW-0732">Signal</keyword>
<dbReference type="STRING" id="913024.SAMN05421741_10175"/>